<evidence type="ECO:0000313" key="3">
    <source>
        <dbReference type="Proteomes" id="UP000248134"/>
    </source>
</evidence>
<dbReference type="RefSeq" id="WP_110785020.1">
    <property type="nucleotide sequence ID" value="NZ_QKQS01000008.1"/>
</dbReference>
<dbReference type="Pfam" id="PF00583">
    <property type="entry name" value="Acetyltransf_1"/>
    <property type="match status" value="1"/>
</dbReference>
<dbReference type="EMBL" id="QKQS01000008">
    <property type="protein sequence ID" value="PZA12936.1"/>
    <property type="molecule type" value="Genomic_DNA"/>
</dbReference>
<protein>
    <submittedName>
        <fullName evidence="2">GNAT family N-acetyltransferase</fullName>
    </submittedName>
</protein>
<evidence type="ECO:0000259" key="1">
    <source>
        <dbReference type="PROSITE" id="PS51186"/>
    </source>
</evidence>
<dbReference type="GO" id="GO:0016747">
    <property type="term" value="F:acyltransferase activity, transferring groups other than amino-acyl groups"/>
    <property type="evidence" value="ECO:0007669"/>
    <property type="project" value="InterPro"/>
</dbReference>
<proteinExistence type="predicted"/>
<keyword evidence="2" id="KW-0808">Transferase</keyword>
<dbReference type="Gene3D" id="3.40.630.30">
    <property type="match status" value="1"/>
</dbReference>
<dbReference type="Proteomes" id="UP000248134">
    <property type="component" value="Unassembled WGS sequence"/>
</dbReference>
<sequence length="179" mass="18836">MMAKTATWRGMTPADLPAVNAIAAVVHAAYPEDPAVFAERLALYPDGCFVLETANGLAGYLVSHPWHVMQPPALNALLGSMPQPASTYYLHDIALLPQARGGGAAGTVLTMVFDHAAAVADNVSLVAVGGTAPFWGRYRFAPHDTPSLARKLQSYGKDASYMVRSLSADHAAGSTISLE</sequence>
<feature type="domain" description="N-acetyltransferase" evidence="1">
    <location>
        <begin position="6"/>
        <end position="167"/>
    </location>
</feature>
<dbReference type="AlphaFoldDB" id="A0A323UPA9"/>
<dbReference type="OrthoDB" id="359414at2"/>
<organism evidence="2 3">
    <name type="scientific">Rhodopseudomonas palustris</name>
    <dbReference type="NCBI Taxonomy" id="1076"/>
    <lineage>
        <taxon>Bacteria</taxon>
        <taxon>Pseudomonadati</taxon>
        <taxon>Pseudomonadota</taxon>
        <taxon>Alphaproteobacteria</taxon>
        <taxon>Hyphomicrobiales</taxon>
        <taxon>Nitrobacteraceae</taxon>
        <taxon>Rhodopseudomonas</taxon>
    </lineage>
</organism>
<accession>A0A323UPA9</accession>
<evidence type="ECO:0000313" key="2">
    <source>
        <dbReference type="EMBL" id="PZA12936.1"/>
    </source>
</evidence>
<dbReference type="InterPro" id="IPR016181">
    <property type="entry name" value="Acyl_CoA_acyltransferase"/>
</dbReference>
<gene>
    <name evidence="2" type="ORF">DNX69_05520</name>
</gene>
<name>A0A323UPA9_RHOPL</name>
<dbReference type="InterPro" id="IPR000182">
    <property type="entry name" value="GNAT_dom"/>
</dbReference>
<comment type="caution">
    <text evidence="2">The sequence shown here is derived from an EMBL/GenBank/DDBJ whole genome shotgun (WGS) entry which is preliminary data.</text>
</comment>
<dbReference type="PROSITE" id="PS51186">
    <property type="entry name" value="GNAT"/>
    <property type="match status" value="1"/>
</dbReference>
<reference evidence="2 3" key="1">
    <citation type="submission" date="2018-06" db="EMBL/GenBank/DDBJ databases">
        <title>Draft Whole-Genome Sequence of the purple photosynthetic bacterium Rhodospeudomonas palustris XCP.</title>
        <authorList>
            <person name="Rayyan A."/>
            <person name="Meyer T.E."/>
            <person name="Kyndt J.A."/>
        </authorList>
    </citation>
    <scope>NUCLEOTIDE SEQUENCE [LARGE SCALE GENOMIC DNA]</scope>
    <source>
        <strain evidence="2 3">XCP</strain>
    </source>
</reference>
<dbReference type="SUPFAM" id="SSF55729">
    <property type="entry name" value="Acyl-CoA N-acyltransferases (Nat)"/>
    <property type="match status" value="1"/>
</dbReference>